<feature type="domain" description="NAD(P)-binding" evidence="1">
    <location>
        <begin position="8"/>
        <end position="192"/>
    </location>
</feature>
<sequence length="301" mass="34344">MKKIIVAGSTGYLGSHLVKELQNQKIPFQAIARNTKKLEQQGLQEEQIIKAEVTNPTTLTEKLKGADVLISTVGITRQKDGLTYKDVDYQANMNLLNEAKKAGIKKIIYVSVINGEKMRNLKIMEAKEKFVDELKRSGLYYLIVRPNGFFSDMKDFLDMAQKGKVYLFGSGEYKLNPIHGADLAKAIVESMDTKQHEIIVGGPDILTQNEIAELALKTWRRPIKIVHLPDWIRKLTIPTMKLFTSSKTYGPIEFFLTMMGQDNIAPRYGIHRLKSHFVWEVDHINEKHGSRHQESDKKMND</sequence>
<dbReference type="CDD" id="cd05243">
    <property type="entry name" value="SDR_a5"/>
    <property type="match status" value="1"/>
</dbReference>
<dbReference type="InterPro" id="IPR036291">
    <property type="entry name" value="NAD(P)-bd_dom_sf"/>
</dbReference>
<dbReference type="PANTHER" id="PTHR12126">
    <property type="entry name" value="NADH-UBIQUINONE OXIDOREDUCTASE 39 KDA SUBUNIT-RELATED"/>
    <property type="match status" value="1"/>
</dbReference>
<protein>
    <submittedName>
        <fullName evidence="2">Uncharacterized conserved protein YbjT, contains NAD(P)-binding and DUF2867 domains</fullName>
    </submittedName>
</protein>
<organism evidence="2 3">
    <name type="scientific">Cyclobacterium xiamenense</name>
    <dbReference type="NCBI Taxonomy" id="1297121"/>
    <lineage>
        <taxon>Bacteria</taxon>
        <taxon>Pseudomonadati</taxon>
        <taxon>Bacteroidota</taxon>
        <taxon>Cytophagia</taxon>
        <taxon>Cytophagales</taxon>
        <taxon>Cyclobacteriaceae</taxon>
        <taxon>Cyclobacterium</taxon>
    </lineage>
</organism>
<dbReference type="InterPro" id="IPR051207">
    <property type="entry name" value="ComplexI_NDUFA9_subunit"/>
</dbReference>
<evidence type="ECO:0000313" key="2">
    <source>
        <dbReference type="EMBL" id="SEI89541.1"/>
    </source>
</evidence>
<reference evidence="3" key="1">
    <citation type="submission" date="2016-10" db="EMBL/GenBank/DDBJ databases">
        <authorList>
            <person name="Varghese N."/>
            <person name="Submissions S."/>
        </authorList>
    </citation>
    <scope>NUCLEOTIDE SEQUENCE [LARGE SCALE GENOMIC DNA]</scope>
    <source>
        <strain evidence="3">IBRC-M 10761</strain>
    </source>
</reference>
<dbReference type="SUPFAM" id="SSF51735">
    <property type="entry name" value="NAD(P)-binding Rossmann-fold domains"/>
    <property type="match status" value="1"/>
</dbReference>
<dbReference type="RefSeq" id="WP_092169559.1">
    <property type="nucleotide sequence ID" value="NZ_FNZH01000001.1"/>
</dbReference>
<evidence type="ECO:0000259" key="1">
    <source>
        <dbReference type="Pfam" id="PF13460"/>
    </source>
</evidence>
<name>A0A1H6UB56_9BACT</name>
<dbReference type="OrthoDB" id="9790734at2"/>
<keyword evidence="3" id="KW-1185">Reference proteome</keyword>
<dbReference type="EMBL" id="FNZH01000001">
    <property type="protein sequence ID" value="SEI89541.1"/>
    <property type="molecule type" value="Genomic_DNA"/>
</dbReference>
<accession>A0A1H6UB56</accession>
<dbReference type="InterPro" id="IPR016040">
    <property type="entry name" value="NAD(P)-bd_dom"/>
</dbReference>
<dbReference type="Proteomes" id="UP000199403">
    <property type="component" value="Unassembled WGS sequence"/>
</dbReference>
<dbReference type="Pfam" id="PF13460">
    <property type="entry name" value="NAD_binding_10"/>
    <property type="match status" value="1"/>
</dbReference>
<dbReference type="STRING" id="1416801.SAMN05192553_101740"/>
<dbReference type="AlphaFoldDB" id="A0A1H6UB56"/>
<evidence type="ECO:0000313" key="3">
    <source>
        <dbReference type="Proteomes" id="UP000199403"/>
    </source>
</evidence>
<dbReference type="PANTHER" id="PTHR12126:SF11">
    <property type="entry name" value="NADH DEHYDROGENASE [UBIQUINONE] 1 ALPHA SUBCOMPLEX SUBUNIT 9, MITOCHONDRIAL"/>
    <property type="match status" value="1"/>
</dbReference>
<proteinExistence type="predicted"/>
<dbReference type="GO" id="GO:0044877">
    <property type="term" value="F:protein-containing complex binding"/>
    <property type="evidence" value="ECO:0007669"/>
    <property type="project" value="TreeGrafter"/>
</dbReference>
<gene>
    <name evidence="2" type="ORF">SAMN05192553_101740</name>
</gene>
<dbReference type="Gene3D" id="3.40.50.720">
    <property type="entry name" value="NAD(P)-binding Rossmann-like Domain"/>
    <property type="match status" value="1"/>
</dbReference>